<evidence type="ECO:0000313" key="1">
    <source>
        <dbReference type="EMBL" id="KIK23274.1"/>
    </source>
</evidence>
<dbReference type="HOGENOM" id="CLU_187859_0_0_1"/>
<keyword evidence="2" id="KW-1185">Reference proteome</keyword>
<dbReference type="Proteomes" id="UP000054018">
    <property type="component" value="Unassembled WGS sequence"/>
</dbReference>
<accession>A0A0C9ZBE8</accession>
<dbReference type="AlphaFoldDB" id="A0A0C9ZBE8"/>
<organism evidence="1 2">
    <name type="scientific">Pisolithus microcarpus 441</name>
    <dbReference type="NCBI Taxonomy" id="765257"/>
    <lineage>
        <taxon>Eukaryota</taxon>
        <taxon>Fungi</taxon>
        <taxon>Dikarya</taxon>
        <taxon>Basidiomycota</taxon>
        <taxon>Agaricomycotina</taxon>
        <taxon>Agaricomycetes</taxon>
        <taxon>Agaricomycetidae</taxon>
        <taxon>Boletales</taxon>
        <taxon>Sclerodermatineae</taxon>
        <taxon>Pisolithaceae</taxon>
        <taxon>Pisolithus</taxon>
    </lineage>
</organism>
<sequence>MCAHQQIAFPGQVFDNSCHAVHKVTAKNPCKVGVFDCGSAQSTPTALHLDGHKYACKADTNTDSCNGHPIQVCVSRIRSLSFAASCNKSLV</sequence>
<proteinExistence type="predicted"/>
<dbReference type="OrthoDB" id="2662586at2759"/>
<reference evidence="1 2" key="1">
    <citation type="submission" date="2014-04" db="EMBL/GenBank/DDBJ databases">
        <authorList>
            <consortium name="DOE Joint Genome Institute"/>
            <person name="Kuo A."/>
            <person name="Kohler A."/>
            <person name="Costa M.D."/>
            <person name="Nagy L.G."/>
            <person name="Floudas D."/>
            <person name="Copeland A."/>
            <person name="Barry K.W."/>
            <person name="Cichocki N."/>
            <person name="Veneault-Fourrey C."/>
            <person name="LaButti K."/>
            <person name="Lindquist E.A."/>
            <person name="Lipzen A."/>
            <person name="Lundell T."/>
            <person name="Morin E."/>
            <person name="Murat C."/>
            <person name="Sun H."/>
            <person name="Tunlid A."/>
            <person name="Henrissat B."/>
            <person name="Grigoriev I.V."/>
            <person name="Hibbett D.S."/>
            <person name="Martin F."/>
            <person name="Nordberg H.P."/>
            <person name="Cantor M.N."/>
            <person name="Hua S.X."/>
        </authorList>
    </citation>
    <scope>NUCLEOTIDE SEQUENCE [LARGE SCALE GENOMIC DNA]</scope>
    <source>
        <strain evidence="1 2">441</strain>
    </source>
</reference>
<name>A0A0C9ZBE8_9AGAM</name>
<reference evidence="2" key="2">
    <citation type="submission" date="2015-01" db="EMBL/GenBank/DDBJ databases">
        <title>Evolutionary Origins and Diversification of the Mycorrhizal Mutualists.</title>
        <authorList>
            <consortium name="DOE Joint Genome Institute"/>
            <consortium name="Mycorrhizal Genomics Consortium"/>
            <person name="Kohler A."/>
            <person name="Kuo A."/>
            <person name="Nagy L.G."/>
            <person name="Floudas D."/>
            <person name="Copeland A."/>
            <person name="Barry K.W."/>
            <person name="Cichocki N."/>
            <person name="Veneault-Fourrey C."/>
            <person name="LaButti K."/>
            <person name="Lindquist E.A."/>
            <person name="Lipzen A."/>
            <person name="Lundell T."/>
            <person name="Morin E."/>
            <person name="Murat C."/>
            <person name="Riley R."/>
            <person name="Ohm R."/>
            <person name="Sun H."/>
            <person name="Tunlid A."/>
            <person name="Henrissat B."/>
            <person name="Grigoriev I.V."/>
            <person name="Hibbett D.S."/>
            <person name="Martin F."/>
        </authorList>
    </citation>
    <scope>NUCLEOTIDE SEQUENCE [LARGE SCALE GENOMIC DNA]</scope>
    <source>
        <strain evidence="2">441</strain>
    </source>
</reference>
<dbReference type="EMBL" id="KN833728">
    <property type="protein sequence ID" value="KIK23274.1"/>
    <property type="molecule type" value="Genomic_DNA"/>
</dbReference>
<evidence type="ECO:0000313" key="2">
    <source>
        <dbReference type="Proteomes" id="UP000054018"/>
    </source>
</evidence>
<gene>
    <name evidence="1" type="ORF">PISMIDRAFT_466494</name>
</gene>
<protein>
    <submittedName>
        <fullName evidence="1">Uncharacterized protein</fullName>
    </submittedName>
</protein>